<sequence>MMRLSCFLLLGTLLLSGLSNFGAAAHYGEQPLSRIAIEKATFALHASAYVFAFPTMLGLEGQNSEWITVEYSTPNSSDSDWIGVFSPANFSGSICQPENKMVSPPLLCTAPIKPKVIAISNTISFANPKAPLYPRLALGKCWNEEKSNYRGPLNGTIHIVVGGGGSSLADFTTQLPQWSIARDHDFGFGKLTAFNHSSLLFEYKKSRDGNVNDSFTISHDYRDILACTFDSCPRTTLAS</sequence>
<accession>A0AAV9CV20</accession>
<keyword evidence="1" id="KW-0732">Signal</keyword>
<keyword evidence="5" id="KW-1185">Reference proteome</keyword>
<dbReference type="Gene3D" id="3.60.21.10">
    <property type="match status" value="1"/>
</dbReference>
<dbReference type="Pfam" id="PF14008">
    <property type="entry name" value="Metallophos_C"/>
    <property type="match status" value="1"/>
</dbReference>
<organism evidence="4 5">
    <name type="scientific">Acorus calamus</name>
    <name type="common">Sweet flag</name>
    <dbReference type="NCBI Taxonomy" id="4465"/>
    <lineage>
        <taxon>Eukaryota</taxon>
        <taxon>Viridiplantae</taxon>
        <taxon>Streptophyta</taxon>
        <taxon>Embryophyta</taxon>
        <taxon>Tracheophyta</taxon>
        <taxon>Spermatophyta</taxon>
        <taxon>Magnoliopsida</taxon>
        <taxon>Liliopsida</taxon>
        <taxon>Acoraceae</taxon>
        <taxon>Acorus</taxon>
    </lineage>
</organism>
<dbReference type="PANTHER" id="PTHR45778:SF16">
    <property type="entry name" value="INACTIVE PURPLE ACID PHOSPHATASE 1-RELATED"/>
    <property type="match status" value="1"/>
</dbReference>
<protein>
    <submittedName>
        <fullName evidence="4">Inactive purple acid phosphatase 1</fullName>
    </submittedName>
</protein>
<evidence type="ECO:0000313" key="5">
    <source>
        <dbReference type="Proteomes" id="UP001180020"/>
    </source>
</evidence>
<evidence type="ECO:0000259" key="2">
    <source>
        <dbReference type="Pfam" id="PF14008"/>
    </source>
</evidence>
<dbReference type="InterPro" id="IPR029052">
    <property type="entry name" value="Metallo-depent_PP-like"/>
</dbReference>
<name>A0AAV9CV20_ACOCL</name>
<dbReference type="InterPro" id="IPR040974">
    <property type="entry name" value="Fn3_PAP"/>
</dbReference>
<reference evidence="4" key="2">
    <citation type="submission" date="2023-06" db="EMBL/GenBank/DDBJ databases">
        <authorList>
            <person name="Ma L."/>
            <person name="Liu K.-W."/>
            <person name="Li Z."/>
            <person name="Hsiao Y.-Y."/>
            <person name="Qi Y."/>
            <person name="Fu T."/>
            <person name="Tang G."/>
            <person name="Zhang D."/>
            <person name="Sun W.-H."/>
            <person name="Liu D.-K."/>
            <person name="Li Y."/>
            <person name="Chen G.-Z."/>
            <person name="Liu X.-D."/>
            <person name="Liao X.-Y."/>
            <person name="Jiang Y.-T."/>
            <person name="Yu X."/>
            <person name="Hao Y."/>
            <person name="Huang J."/>
            <person name="Zhao X.-W."/>
            <person name="Ke S."/>
            <person name="Chen Y.-Y."/>
            <person name="Wu W.-L."/>
            <person name="Hsu J.-L."/>
            <person name="Lin Y.-F."/>
            <person name="Huang M.-D."/>
            <person name="Li C.-Y."/>
            <person name="Huang L."/>
            <person name="Wang Z.-W."/>
            <person name="Zhao X."/>
            <person name="Zhong W.-Y."/>
            <person name="Peng D.-H."/>
            <person name="Ahmad S."/>
            <person name="Lan S."/>
            <person name="Zhang J.-S."/>
            <person name="Tsai W.-C."/>
            <person name="Van De Peer Y."/>
            <person name="Liu Z.-J."/>
        </authorList>
    </citation>
    <scope>NUCLEOTIDE SEQUENCE</scope>
    <source>
        <strain evidence="4">CP</strain>
        <tissue evidence="4">Leaves</tissue>
    </source>
</reference>
<comment type="caution">
    <text evidence="4">The sequence shown here is derived from an EMBL/GenBank/DDBJ whole genome shotgun (WGS) entry which is preliminary data.</text>
</comment>
<feature type="domain" description="Purple acid phosphatase Fn3-like" evidence="3">
    <location>
        <begin position="52"/>
        <end position="118"/>
    </location>
</feature>
<dbReference type="SUPFAM" id="SSF56300">
    <property type="entry name" value="Metallo-dependent phosphatases"/>
    <property type="match status" value="1"/>
</dbReference>
<dbReference type="Proteomes" id="UP001180020">
    <property type="component" value="Unassembled WGS sequence"/>
</dbReference>
<evidence type="ECO:0000256" key="1">
    <source>
        <dbReference type="SAM" id="SignalP"/>
    </source>
</evidence>
<evidence type="ECO:0000313" key="4">
    <source>
        <dbReference type="EMBL" id="KAK1292188.1"/>
    </source>
</evidence>
<dbReference type="AlphaFoldDB" id="A0AAV9CV20"/>
<feature type="chain" id="PRO_5043832735" evidence="1">
    <location>
        <begin position="25"/>
        <end position="239"/>
    </location>
</feature>
<dbReference type="InterPro" id="IPR025733">
    <property type="entry name" value="PAPs_C"/>
</dbReference>
<dbReference type="PANTHER" id="PTHR45778">
    <property type="entry name" value="PURPLE ACID PHOSPHATASE-RELATED"/>
    <property type="match status" value="1"/>
</dbReference>
<proteinExistence type="predicted"/>
<feature type="domain" description="Purple acid phosphatase C-terminal" evidence="2">
    <location>
        <begin position="155"/>
        <end position="214"/>
    </location>
</feature>
<reference evidence="4" key="1">
    <citation type="journal article" date="2023" name="Nat. Commun.">
        <title>Diploid and tetraploid genomes of Acorus and the evolution of monocots.</title>
        <authorList>
            <person name="Ma L."/>
            <person name="Liu K.W."/>
            <person name="Li Z."/>
            <person name="Hsiao Y.Y."/>
            <person name="Qi Y."/>
            <person name="Fu T."/>
            <person name="Tang G.D."/>
            <person name="Zhang D."/>
            <person name="Sun W.H."/>
            <person name="Liu D.K."/>
            <person name="Li Y."/>
            <person name="Chen G.Z."/>
            <person name="Liu X.D."/>
            <person name="Liao X.Y."/>
            <person name="Jiang Y.T."/>
            <person name="Yu X."/>
            <person name="Hao Y."/>
            <person name="Huang J."/>
            <person name="Zhao X.W."/>
            <person name="Ke S."/>
            <person name="Chen Y.Y."/>
            <person name="Wu W.L."/>
            <person name="Hsu J.L."/>
            <person name="Lin Y.F."/>
            <person name="Huang M.D."/>
            <person name="Li C.Y."/>
            <person name="Huang L."/>
            <person name="Wang Z.W."/>
            <person name="Zhao X."/>
            <person name="Zhong W.Y."/>
            <person name="Peng D.H."/>
            <person name="Ahmad S."/>
            <person name="Lan S."/>
            <person name="Zhang J.S."/>
            <person name="Tsai W.C."/>
            <person name="Van de Peer Y."/>
            <person name="Liu Z.J."/>
        </authorList>
    </citation>
    <scope>NUCLEOTIDE SEQUENCE</scope>
    <source>
        <strain evidence="4">CP</strain>
    </source>
</reference>
<feature type="signal peptide" evidence="1">
    <location>
        <begin position="1"/>
        <end position="24"/>
    </location>
</feature>
<evidence type="ECO:0000259" key="3">
    <source>
        <dbReference type="Pfam" id="PF17808"/>
    </source>
</evidence>
<gene>
    <name evidence="4" type="primary">PAP1</name>
    <name evidence="4" type="ORF">QJS10_CPB17g00977</name>
</gene>
<dbReference type="EMBL" id="JAUJYO010000017">
    <property type="protein sequence ID" value="KAK1292188.1"/>
    <property type="molecule type" value="Genomic_DNA"/>
</dbReference>
<dbReference type="Pfam" id="PF17808">
    <property type="entry name" value="fn3_PAP"/>
    <property type="match status" value="1"/>
</dbReference>